<dbReference type="InterPro" id="IPR023186">
    <property type="entry name" value="IUNH"/>
</dbReference>
<proteinExistence type="predicted"/>
<dbReference type="InterPro" id="IPR015910">
    <property type="entry name" value="I/U_nuclsd_hydro_CS"/>
</dbReference>
<dbReference type="InterPro" id="IPR001910">
    <property type="entry name" value="Inosine/uridine_hydrolase_dom"/>
</dbReference>
<keyword evidence="6" id="KW-1185">Reference proteome</keyword>
<dbReference type="Pfam" id="PF01156">
    <property type="entry name" value="IU_nuc_hydro"/>
    <property type="match status" value="1"/>
</dbReference>
<dbReference type="PANTHER" id="PTHR12304:SF4">
    <property type="entry name" value="URIDINE NUCLEOSIDASE"/>
    <property type="match status" value="1"/>
</dbReference>
<organism evidence="5 6">
    <name type="scientific">Streptomyces botrytidirepellens</name>
    <dbReference type="NCBI Taxonomy" id="2486417"/>
    <lineage>
        <taxon>Bacteria</taxon>
        <taxon>Bacillati</taxon>
        <taxon>Actinomycetota</taxon>
        <taxon>Actinomycetes</taxon>
        <taxon>Kitasatosporales</taxon>
        <taxon>Streptomycetaceae</taxon>
        <taxon>Streptomyces</taxon>
    </lineage>
</organism>
<sequence length="313" mass="33214">MTPVLIDTDPGIDDAVAIMFALRSGLDLRAVTAVSGNLTADLTSANARKILALAGRADIPVAQGPLAPLVRPYPRDPFSHGDDELANTGLPAPTAPPDPRFAPDVIVDLAREHPGELTVIALAPLTNIALALMREPELPRLVRRLVIIGGSFGIGPWGGRRATGDNPVSEWNVYVDPEAARAVFHAGFRLTAIGLDVATRPELDLGAAHLAALAGSATPEAAFLLDVRAFVRDRGFGDYCGLIDSLAVAAVLEPGLFDLVDLRVDVETRSELALGQTIVDAREHFAWDHLPTIEVAADADFPRFLDRLVGTLS</sequence>
<dbReference type="GO" id="GO:0045437">
    <property type="term" value="F:uridine nucleosidase activity"/>
    <property type="evidence" value="ECO:0007669"/>
    <property type="project" value="UniProtKB-ARBA"/>
</dbReference>
<evidence type="ECO:0000256" key="1">
    <source>
        <dbReference type="ARBA" id="ARBA00022801"/>
    </source>
</evidence>
<dbReference type="EMBL" id="RIBZ01000688">
    <property type="protein sequence ID" value="RNF99919.1"/>
    <property type="molecule type" value="Genomic_DNA"/>
</dbReference>
<dbReference type="Gene3D" id="3.90.245.10">
    <property type="entry name" value="Ribonucleoside hydrolase-like"/>
    <property type="match status" value="1"/>
</dbReference>
<dbReference type="GO" id="GO:0008477">
    <property type="term" value="F:purine nucleosidase activity"/>
    <property type="evidence" value="ECO:0007669"/>
    <property type="project" value="TreeGrafter"/>
</dbReference>
<gene>
    <name evidence="5" type="ORF">EEJ42_35820</name>
</gene>
<keyword evidence="1 5" id="KW-0378">Hydrolase</keyword>
<evidence type="ECO:0000256" key="2">
    <source>
        <dbReference type="ARBA" id="ARBA00023295"/>
    </source>
</evidence>
<dbReference type="SUPFAM" id="SSF53590">
    <property type="entry name" value="Nucleoside hydrolase"/>
    <property type="match status" value="1"/>
</dbReference>
<dbReference type="RefSeq" id="WP_123106379.1">
    <property type="nucleotide sequence ID" value="NZ_RIBZ01000688.1"/>
</dbReference>
<evidence type="ECO:0000256" key="3">
    <source>
        <dbReference type="SAM" id="MobiDB-lite"/>
    </source>
</evidence>
<dbReference type="InterPro" id="IPR036452">
    <property type="entry name" value="Ribo_hydro-like"/>
</dbReference>
<reference evidence="5 6" key="1">
    <citation type="submission" date="2018-11" db="EMBL/GenBank/DDBJ databases">
        <title>The Potential of Streptomyces as Biocontrol Agents against the Tomato grey mould, Botrytis cinerea (Gray mold) Frontiers in Microbiology.</title>
        <authorList>
            <person name="Li D."/>
        </authorList>
    </citation>
    <scope>NUCLEOTIDE SEQUENCE [LARGE SCALE GENOMIC DNA]</scope>
    <source>
        <strain evidence="5 6">NEAU-LD23</strain>
    </source>
</reference>
<dbReference type="AlphaFoldDB" id="A0A3M8U2L4"/>
<dbReference type="PROSITE" id="PS01247">
    <property type="entry name" value="IUNH"/>
    <property type="match status" value="1"/>
</dbReference>
<dbReference type="PANTHER" id="PTHR12304">
    <property type="entry name" value="INOSINE-URIDINE PREFERRING NUCLEOSIDE HYDROLASE"/>
    <property type="match status" value="1"/>
</dbReference>
<feature type="region of interest" description="Disordered" evidence="3">
    <location>
        <begin position="77"/>
        <end position="97"/>
    </location>
</feature>
<name>A0A3M8U2L4_9ACTN</name>
<evidence type="ECO:0000313" key="6">
    <source>
        <dbReference type="Proteomes" id="UP000275401"/>
    </source>
</evidence>
<keyword evidence="2" id="KW-0326">Glycosidase</keyword>
<dbReference type="Proteomes" id="UP000275401">
    <property type="component" value="Unassembled WGS sequence"/>
</dbReference>
<evidence type="ECO:0000313" key="5">
    <source>
        <dbReference type="EMBL" id="RNF99919.1"/>
    </source>
</evidence>
<accession>A0A3M8U2L4</accession>
<dbReference type="GO" id="GO:0005829">
    <property type="term" value="C:cytosol"/>
    <property type="evidence" value="ECO:0007669"/>
    <property type="project" value="TreeGrafter"/>
</dbReference>
<comment type="caution">
    <text evidence="5">The sequence shown here is derived from an EMBL/GenBank/DDBJ whole genome shotgun (WGS) entry which is preliminary data.</text>
</comment>
<feature type="domain" description="Inosine/uridine-preferring nucleoside hydrolase" evidence="4">
    <location>
        <begin position="4"/>
        <end position="306"/>
    </location>
</feature>
<protein>
    <submittedName>
        <fullName evidence="5">Nucleoside hydrolase</fullName>
    </submittedName>
</protein>
<dbReference type="GO" id="GO:0006152">
    <property type="term" value="P:purine nucleoside catabolic process"/>
    <property type="evidence" value="ECO:0007669"/>
    <property type="project" value="TreeGrafter"/>
</dbReference>
<evidence type="ECO:0000259" key="4">
    <source>
        <dbReference type="Pfam" id="PF01156"/>
    </source>
</evidence>